<feature type="transmembrane region" description="Helical" evidence="1">
    <location>
        <begin position="55"/>
        <end position="73"/>
    </location>
</feature>
<evidence type="ECO:0000256" key="1">
    <source>
        <dbReference type="SAM" id="Phobius"/>
    </source>
</evidence>
<keyword evidence="1" id="KW-0812">Transmembrane</keyword>
<dbReference type="AlphaFoldDB" id="A0AB32ZYD5"/>
<dbReference type="KEGG" id="amg:AMEC673_09175"/>
<name>A0AB32ZYD5_ALTME</name>
<feature type="transmembrane region" description="Helical" evidence="1">
    <location>
        <begin position="27"/>
        <end position="48"/>
    </location>
</feature>
<sequence length="107" mass="11640">MLVALLTAVVLYFSIQLLQKDRDATDFGTVFIIVFVPALILFISNVTIGIMGLNPLFSFIPMVVSVAVVFFMSNNIFEWGNKKSAALSAIYFVTLIGAQVGLTFLAA</sequence>
<organism evidence="2 3">
    <name type="scientific">Alteromonas macleodii (strain English Channel 673)</name>
    <dbReference type="NCBI Taxonomy" id="1004788"/>
    <lineage>
        <taxon>Bacteria</taxon>
        <taxon>Pseudomonadati</taxon>
        <taxon>Pseudomonadota</taxon>
        <taxon>Gammaproteobacteria</taxon>
        <taxon>Alteromonadales</taxon>
        <taxon>Alteromonadaceae</taxon>
        <taxon>Alteromonas/Salinimonas group</taxon>
        <taxon>Alteromonas</taxon>
    </lineage>
</organism>
<accession>A0AB32ZYD5</accession>
<dbReference type="Proteomes" id="UP000006296">
    <property type="component" value="Chromosome"/>
</dbReference>
<reference evidence="3" key="1">
    <citation type="journal article" date="2012" name="Sci. Rep.">
        <title>Genomes of surface isolates of Alteromonas macleodii: the life of a widespread marine opportunistic copiotroph.</title>
        <authorList>
            <person name="Lopez-Perez M."/>
            <person name="Gonzaga A."/>
            <person name="Martin-Cuadrado A.B."/>
            <person name="Onyshchenko O."/>
            <person name="Ghavidel A."/>
            <person name="Ghai R."/>
            <person name="Rodriguez-Valera F."/>
        </authorList>
    </citation>
    <scope>NUCLEOTIDE SEQUENCE [LARGE SCALE GENOMIC DNA]</scope>
    <source>
        <strain evidence="3">English Channel 673</strain>
    </source>
</reference>
<gene>
    <name evidence="2" type="ordered locus">AMEC673_09175</name>
</gene>
<evidence type="ECO:0000313" key="3">
    <source>
        <dbReference type="Proteomes" id="UP000006296"/>
    </source>
</evidence>
<dbReference type="RefSeq" id="WP_014976497.1">
    <property type="nucleotide sequence ID" value="NC_018678.1"/>
</dbReference>
<keyword evidence="1" id="KW-0472">Membrane</keyword>
<keyword evidence="1" id="KW-1133">Transmembrane helix</keyword>
<evidence type="ECO:0000313" key="2">
    <source>
        <dbReference type="EMBL" id="AFT74529.1"/>
    </source>
</evidence>
<protein>
    <submittedName>
        <fullName evidence="2">Uncharacterized protein</fullName>
    </submittedName>
</protein>
<dbReference type="EMBL" id="CP003844">
    <property type="protein sequence ID" value="AFT74529.1"/>
    <property type="molecule type" value="Genomic_DNA"/>
</dbReference>
<feature type="transmembrane region" description="Helical" evidence="1">
    <location>
        <begin position="85"/>
        <end position="106"/>
    </location>
</feature>
<proteinExistence type="predicted"/>